<evidence type="ECO:0000313" key="2">
    <source>
        <dbReference type="EMBL" id="KAK3872862.1"/>
    </source>
</evidence>
<accession>A0AAE1FET3</accession>
<gene>
    <name evidence="2" type="ORF">Pcinc_022117</name>
</gene>
<dbReference type="Proteomes" id="UP001286313">
    <property type="component" value="Unassembled WGS sequence"/>
</dbReference>
<comment type="caution">
    <text evidence="2">The sequence shown here is derived from an EMBL/GenBank/DDBJ whole genome shotgun (WGS) entry which is preliminary data.</text>
</comment>
<dbReference type="Gene3D" id="2.170.140.10">
    <property type="entry name" value="Chitin binding domain"/>
    <property type="match status" value="1"/>
</dbReference>
<dbReference type="SMART" id="SM00494">
    <property type="entry name" value="ChtBD2"/>
    <property type="match status" value="2"/>
</dbReference>
<dbReference type="GO" id="GO:0008061">
    <property type="term" value="F:chitin binding"/>
    <property type="evidence" value="ECO:0007669"/>
    <property type="project" value="InterPro"/>
</dbReference>
<dbReference type="GO" id="GO:0005576">
    <property type="term" value="C:extracellular region"/>
    <property type="evidence" value="ECO:0007669"/>
    <property type="project" value="InterPro"/>
</dbReference>
<feature type="domain" description="Chitin-binding type-2" evidence="1">
    <location>
        <begin position="6"/>
        <end position="71"/>
    </location>
</feature>
<dbReference type="InterPro" id="IPR036508">
    <property type="entry name" value="Chitin-bd_dom_sf"/>
</dbReference>
<dbReference type="AlphaFoldDB" id="A0AAE1FET3"/>
<proteinExistence type="predicted"/>
<reference evidence="2" key="1">
    <citation type="submission" date="2023-10" db="EMBL/GenBank/DDBJ databases">
        <title>Genome assemblies of two species of porcelain crab, Petrolisthes cinctipes and Petrolisthes manimaculis (Anomura: Porcellanidae).</title>
        <authorList>
            <person name="Angst P."/>
        </authorList>
    </citation>
    <scope>NUCLEOTIDE SEQUENCE</scope>
    <source>
        <strain evidence="2">PB745_01</strain>
        <tissue evidence="2">Gill</tissue>
    </source>
</reference>
<dbReference type="PROSITE" id="PS50940">
    <property type="entry name" value="CHIT_BIND_II"/>
    <property type="match status" value="2"/>
</dbReference>
<dbReference type="InterPro" id="IPR002557">
    <property type="entry name" value="Chitin-bd_dom"/>
</dbReference>
<dbReference type="EMBL" id="JAWQEG010002302">
    <property type="protein sequence ID" value="KAK3872862.1"/>
    <property type="molecule type" value="Genomic_DNA"/>
</dbReference>
<feature type="domain" description="Chitin-binding type-2" evidence="1">
    <location>
        <begin position="72"/>
        <end position="130"/>
    </location>
</feature>
<dbReference type="Pfam" id="PF01607">
    <property type="entry name" value="CBM_14"/>
    <property type="match status" value="2"/>
</dbReference>
<protein>
    <recommendedName>
        <fullName evidence="1">Chitin-binding type-2 domain-containing protein</fullName>
    </recommendedName>
</protein>
<evidence type="ECO:0000313" key="3">
    <source>
        <dbReference type="Proteomes" id="UP001286313"/>
    </source>
</evidence>
<sequence>MSFGCEPDCTGKEHYDKVTNPRNCSEYYVCDGDENHSQQPLHCPDGNVFSDETGECVAGPGTTTPTTGCVTSLICTSAGYFSKCPDICQPQYFACSANGVEGIIHSCSGGLVFNTNPDYPYCILPENCPYNPNK</sequence>
<keyword evidence="3" id="KW-1185">Reference proteome</keyword>
<dbReference type="SUPFAM" id="SSF57625">
    <property type="entry name" value="Invertebrate chitin-binding proteins"/>
    <property type="match status" value="1"/>
</dbReference>
<evidence type="ECO:0000259" key="1">
    <source>
        <dbReference type="PROSITE" id="PS50940"/>
    </source>
</evidence>
<organism evidence="2 3">
    <name type="scientific">Petrolisthes cinctipes</name>
    <name type="common">Flat porcelain crab</name>
    <dbReference type="NCBI Taxonomy" id="88211"/>
    <lineage>
        <taxon>Eukaryota</taxon>
        <taxon>Metazoa</taxon>
        <taxon>Ecdysozoa</taxon>
        <taxon>Arthropoda</taxon>
        <taxon>Crustacea</taxon>
        <taxon>Multicrustacea</taxon>
        <taxon>Malacostraca</taxon>
        <taxon>Eumalacostraca</taxon>
        <taxon>Eucarida</taxon>
        <taxon>Decapoda</taxon>
        <taxon>Pleocyemata</taxon>
        <taxon>Anomura</taxon>
        <taxon>Galatheoidea</taxon>
        <taxon>Porcellanidae</taxon>
        <taxon>Petrolisthes</taxon>
    </lineage>
</organism>
<name>A0AAE1FET3_PETCI</name>